<dbReference type="AlphaFoldDB" id="A0A921S403"/>
<proteinExistence type="predicted"/>
<reference evidence="1" key="1">
    <citation type="journal article" date="2019" name="BMC Genomics">
        <title>A new reference genome for Sorghum bicolor reveals high levels of sequence similarity between sweet and grain genotypes: implications for the genetics of sugar metabolism.</title>
        <authorList>
            <person name="Cooper E.A."/>
            <person name="Brenton Z.W."/>
            <person name="Flinn B.S."/>
            <person name="Jenkins J."/>
            <person name="Shu S."/>
            <person name="Flowers D."/>
            <person name="Luo F."/>
            <person name="Wang Y."/>
            <person name="Xia P."/>
            <person name="Barry K."/>
            <person name="Daum C."/>
            <person name="Lipzen A."/>
            <person name="Yoshinaga Y."/>
            <person name="Schmutz J."/>
            <person name="Saski C."/>
            <person name="Vermerris W."/>
            <person name="Kresovich S."/>
        </authorList>
    </citation>
    <scope>NUCLEOTIDE SEQUENCE</scope>
</reference>
<dbReference type="EMBL" id="CM027680">
    <property type="protein sequence ID" value="KAG0551504.1"/>
    <property type="molecule type" value="Genomic_DNA"/>
</dbReference>
<reference evidence="1" key="2">
    <citation type="submission" date="2020-10" db="EMBL/GenBank/DDBJ databases">
        <authorList>
            <person name="Cooper E.A."/>
            <person name="Brenton Z.W."/>
            <person name="Flinn B.S."/>
            <person name="Jenkins J."/>
            <person name="Shu S."/>
            <person name="Flowers D."/>
            <person name="Luo F."/>
            <person name="Wang Y."/>
            <person name="Xia P."/>
            <person name="Barry K."/>
            <person name="Daum C."/>
            <person name="Lipzen A."/>
            <person name="Yoshinaga Y."/>
            <person name="Schmutz J."/>
            <person name="Saski C."/>
            <person name="Vermerris W."/>
            <person name="Kresovich S."/>
        </authorList>
    </citation>
    <scope>NUCLEOTIDE SEQUENCE</scope>
</reference>
<name>A0A921S403_SORBI</name>
<sequence>MEMRGGAYDEGDDQTRLGQGDHCYVDVGEGKKECAEGALGFTRRSPFVSAIRTCVMWLCLWKKGRGERQVQHEDRRSTYNSTEFAGIHSSTRHRLHERRPYDLIYCTGTKIVWTDG</sequence>
<dbReference type="Proteomes" id="UP000807115">
    <property type="component" value="Chromosome 1"/>
</dbReference>
<gene>
    <name evidence="1" type="ORF">BDA96_01G429800</name>
</gene>
<evidence type="ECO:0000313" key="2">
    <source>
        <dbReference type="Proteomes" id="UP000807115"/>
    </source>
</evidence>
<accession>A0A921S403</accession>
<protein>
    <submittedName>
        <fullName evidence="1">Uncharacterized protein</fullName>
    </submittedName>
</protein>
<comment type="caution">
    <text evidence="1">The sequence shown here is derived from an EMBL/GenBank/DDBJ whole genome shotgun (WGS) entry which is preliminary data.</text>
</comment>
<organism evidence="1 2">
    <name type="scientific">Sorghum bicolor</name>
    <name type="common">Sorghum</name>
    <name type="synonym">Sorghum vulgare</name>
    <dbReference type="NCBI Taxonomy" id="4558"/>
    <lineage>
        <taxon>Eukaryota</taxon>
        <taxon>Viridiplantae</taxon>
        <taxon>Streptophyta</taxon>
        <taxon>Embryophyta</taxon>
        <taxon>Tracheophyta</taxon>
        <taxon>Spermatophyta</taxon>
        <taxon>Magnoliopsida</taxon>
        <taxon>Liliopsida</taxon>
        <taxon>Poales</taxon>
        <taxon>Poaceae</taxon>
        <taxon>PACMAD clade</taxon>
        <taxon>Panicoideae</taxon>
        <taxon>Andropogonodae</taxon>
        <taxon>Andropogoneae</taxon>
        <taxon>Sorghinae</taxon>
        <taxon>Sorghum</taxon>
    </lineage>
</organism>
<evidence type="ECO:0000313" key="1">
    <source>
        <dbReference type="EMBL" id="KAG0551504.1"/>
    </source>
</evidence>